<evidence type="ECO:0000256" key="1">
    <source>
        <dbReference type="ARBA" id="ARBA00004141"/>
    </source>
</evidence>
<evidence type="ECO:0000256" key="4">
    <source>
        <dbReference type="ARBA" id="ARBA00022692"/>
    </source>
</evidence>
<evidence type="ECO:0000256" key="6">
    <source>
        <dbReference type="ARBA" id="ARBA00022989"/>
    </source>
</evidence>
<comment type="subcellular location">
    <subcellularLocation>
        <location evidence="1">Membrane</location>
        <topology evidence="1">Multi-pass membrane protein</topology>
    </subcellularLocation>
</comment>
<protein>
    <recommendedName>
        <fullName evidence="13">Mitochondrial carrier protein</fullName>
    </recommendedName>
</protein>
<evidence type="ECO:0000256" key="10">
    <source>
        <dbReference type="SAM" id="Phobius"/>
    </source>
</evidence>
<dbReference type="Gene3D" id="1.50.40.10">
    <property type="entry name" value="Mitochondrial carrier domain"/>
    <property type="match status" value="1"/>
</dbReference>
<name>A0ABP0PL34_9DINO</name>
<dbReference type="PROSITE" id="PS50920">
    <property type="entry name" value="SOLCAR"/>
    <property type="match status" value="2"/>
</dbReference>
<gene>
    <name evidence="11" type="ORF">CCMP2556_LOCUS37815</name>
</gene>
<keyword evidence="5" id="KW-0677">Repeat</keyword>
<evidence type="ECO:0008006" key="13">
    <source>
        <dbReference type="Google" id="ProtNLM"/>
    </source>
</evidence>
<keyword evidence="4 8" id="KW-0812">Transmembrane</keyword>
<organism evidence="11 12">
    <name type="scientific">Durusdinium trenchii</name>
    <dbReference type="NCBI Taxonomy" id="1381693"/>
    <lineage>
        <taxon>Eukaryota</taxon>
        <taxon>Sar</taxon>
        <taxon>Alveolata</taxon>
        <taxon>Dinophyceae</taxon>
        <taxon>Suessiales</taxon>
        <taxon>Symbiodiniaceae</taxon>
        <taxon>Durusdinium</taxon>
    </lineage>
</organism>
<dbReference type="InterPro" id="IPR050391">
    <property type="entry name" value="Mito_Metabolite_Transporter"/>
</dbReference>
<feature type="transmembrane region" description="Helical" evidence="10">
    <location>
        <begin position="108"/>
        <end position="129"/>
    </location>
</feature>
<sequence>MLSKSLQDLGGNTLAAAVAGCCQPAIFNPMDCLRIRWQVAGSPDQRSFRRFALHVVRSEGLWKGLWRPGLPTNMCAVAVSQGLRMGLYPTARDVLQFATGHREKSSTAMLGAGLTAGSLAYFVGAPFWLVKTRQQAQRQFAAEGRALLEIFPAKFGPAYWQGCSPLIARGALLTAGQMFGYDGTKTTARRCGLQDDPMLHVAAAACAGFSAATLSAPADVVMTRYQSSSGQTLLRCAGHVLEEGGPAGFFRGWTANFFRLAPTFTVGSLIYEQCRLLLGPRRRTPSRLAASRGRKTAESQAPPWHRPVHRLLSLFGCRQGF</sequence>
<keyword evidence="12" id="KW-1185">Reference proteome</keyword>
<comment type="caution">
    <text evidence="11">The sequence shown here is derived from an EMBL/GenBank/DDBJ whole genome shotgun (WGS) entry which is preliminary data.</text>
</comment>
<evidence type="ECO:0000313" key="11">
    <source>
        <dbReference type="EMBL" id="CAK9076738.1"/>
    </source>
</evidence>
<evidence type="ECO:0000256" key="8">
    <source>
        <dbReference type="PROSITE-ProRule" id="PRU00282"/>
    </source>
</evidence>
<dbReference type="PROSITE" id="PS51257">
    <property type="entry name" value="PROKAR_LIPOPROTEIN"/>
    <property type="match status" value="1"/>
</dbReference>
<dbReference type="Pfam" id="PF00153">
    <property type="entry name" value="Mito_carr"/>
    <property type="match status" value="3"/>
</dbReference>
<feature type="repeat" description="Solcar" evidence="8">
    <location>
        <begin position="195"/>
        <end position="277"/>
    </location>
</feature>
<keyword evidence="3 9" id="KW-0813">Transport</keyword>
<evidence type="ECO:0000256" key="7">
    <source>
        <dbReference type="ARBA" id="ARBA00023136"/>
    </source>
</evidence>
<evidence type="ECO:0000313" key="12">
    <source>
        <dbReference type="Proteomes" id="UP001642484"/>
    </source>
</evidence>
<comment type="similarity">
    <text evidence="2 9">Belongs to the mitochondrial carrier (TC 2.A.29) family.</text>
</comment>
<reference evidence="11 12" key="1">
    <citation type="submission" date="2024-02" db="EMBL/GenBank/DDBJ databases">
        <authorList>
            <person name="Chen Y."/>
            <person name="Shah S."/>
            <person name="Dougan E. K."/>
            <person name="Thang M."/>
            <person name="Chan C."/>
        </authorList>
    </citation>
    <scope>NUCLEOTIDE SEQUENCE [LARGE SCALE GENOMIC DNA]</scope>
</reference>
<dbReference type="PANTHER" id="PTHR45618">
    <property type="entry name" value="MITOCHONDRIAL DICARBOXYLATE CARRIER-RELATED"/>
    <property type="match status" value="1"/>
</dbReference>
<dbReference type="EMBL" id="CAXAMN010023317">
    <property type="protein sequence ID" value="CAK9076738.1"/>
    <property type="molecule type" value="Genomic_DNA"/>
</dbReference>
<dbReference type="InterPro" id="IPR018108">
    <property type="entry name" value="MCP_transmembrane"/>
</dbReference>
<evidence type="ECO:0000256" key="2">
    <source>
        <dbReference type="ARBA" id="ARBA00006375"/>
    </source>
</evidence>
<dbReference type="SUPFAM" id="SSF103506">
    <property type="entry name" value="Mitochondrial carrier"/>
    <property type="match status" value="1"/>
</dbReference>
<evidence type="ECO:0000256" key="5">
    <source>
        <dbReference type="ARBA" id="ARBA00022737"/>
    </source>
</evidence>
<keyword evidence="6 10" id="KW-1133">Transmembrane helix</keyword>
<evidence type="ECO:0000256" key="3">
    <source>
        <dbReference type="ARBA" id="ARBA00022448"/>
    </source>
</evidence>
<feature type="repeat" description="Solcar" evidence="8">
    <location>
        <begin position="104"/>
        <end position="187"/>
    </location>
</feature>
<dbReference type="Proteomes" id="UP001642484">
    <property type="component" value="Unassembled WGS sequence"/>
</dbReference>
<proteinExistence type="inferred from homology"/>
<accession>A0ABP0PL34</accession>
<keyword evidence="7 8" id="KW-0472">Membrane</keyword>
<evidence type="ECO:0000256" key="9">
    <source>
        <dbReference type="RuleBase" id="RU000488"/>
    </source>
</evidence>
<dbReference type="InterPro" id="IPR023395">
    <property type="entry name" value="MCP_dom_sf"/>
</dbReference>